<organism evidence="1">
    <name type="scientific">marine sediment metagenome</name>
    <dbReference type="NCBI Taxonomy" id="412755"/>
    <lineage>
        <taxon>unclassified sequences</taxon>
        <taxon>metagenomes</taxon>
        <taxon>ecological metagenomes</taxon>
    </lineage>
</organism>
<name>A0A0F9HLX8_9ZZZZ</name>
<evidence type="ECO:0000313" key="1">
    <source>
        <dbReference type="EMBL" id="KKL76167.1"/>
    </source>
</evidence>
<sequence>MARTTATEVRIIMDNLTTSAMSSTDVDSYILGANALVTKILGDDSTIGAVLLEDIERWFTAHMIACTRHRTTTEEKVGEAAVKFTGQFKENLSSTPYGQMVLQLDITGKMANIGKKVASIYAVKSFD</sequence>
<gene>
    <name evidence="1" type="ORF">LCGC14_2047600</name>
</gene>
<comment type="caution">
    <text evidence="1">The sequence shown here is derived from an EMBL/GenBank/DDBJ whole genome shotgun (WGS) entry which is preliminary data.</text>
</comment>
<reference evidence="1" key="1">
    <citation type="journal article" date="2015" name="Nature">
        <title>Complex archaea that bridge the gap between prokaryotes and eukaryotes.</title>
        <authorList>
            <person name="Spang A."/>
            <person name="Saw J.H."/>
            <person name="Jorgensen S.L."/>
            <person name="Zaremba-Niedzwiedzka K."/>
            <person name="Martijn J."/>
            <person name="Lind A.E."/>
            <person name="van Eijk R."/>
            <person name="Schleper C."/>
            <person name="Guy L."/>
            <person name="Ettema T.J."/>
        </authorList>
    </citation>
    <scope>NUCLEOTIDE SEQUENCE</scope>
</reference>
<proteinExistence type="predicted"/>
<dbReference type="EMBL" id="LAZR01024136">
    <property type="protein sequence ID" value="KKL76167.1"/>
    <property type="molecule type" value="Genomic_DNA"/>
</dbReference>
<protein>
    <submittedName>
        <fullName evidence="1">Uncharacterized protein</fullName>
    </submittedName>
</protein>
<dbReference type="AlphaFoldDB" id="A0A0F9HLX8"/>
<accession>A0A0F9HLX8</accession>